<organism evidence="5 6">
    <name type="scientific">Martelella mediterranea DSM 17316</name>
    <dbReference type="NCBI Taxonomy" id="1122214"/>
    <lineage>
        <taxon>Bacteria</taxon>
        <taxon>Pseudomonadati</taxon>
        <taxon>Pseudomonadota</taxon>
        <taxon>Alphaproteobacteria</taxon>
        <taxon>Hyphomicrobiales</taxon>
        <taxon>Aurantimonadaceae</taxon>
        <taxon>Martelella</taxon>
    </lineage>
</organism>
<feature type="binding site" evidence="3">
    <location>
        <position position="98"/>
    </location>
    <ligand>
        <name>substrate</name>
    </ligand>
</feature>
<dbReference type="EC" id="3.1.1.15" evidence="5"/>
<dbReference type="PANTHER" id="PTHR10907">
    <property type="entry name" value="REGUCALCIN"/>
    <property type="match status" value="1"/>
</dbReference>
<sequence length="298" mass="32497">MKPERITESLCRLGECPIWCERTRRLYWVDSRGPALHVLDHASGKHASYPLPEVVGSICLREDGGLLAAMVTGIYALSPEGAIGPRIAEAVPNHPDNRFNDGRCDRAGRFIVGTMNDKARDPTGVLWSLGTDGRLTAMEGDVIVPNSLAFSPDDTVMYFADTYRHAIHRFDYDIETGRISNKQLFSDRTSAPGRPDGSAMDADGCLWNAEYAGGRVVRYTPDGKIDRVVELPVSQPSCCAFGGAQLDELYITTARQRLSDDELKAQPLAGSLFVVRPGVKGLPEGRYRGDVNQLGAAA</sequence>
<evidence type="ECO:0000256" key="1">
    <source>
        <dbReference type="ARBA" id="ARBA00008853"/>
    </source>
</evidence>
<feature type="domain" description="SMP-30/Gluconolactonase/LRE-like region" evidence="4">
    <location>
        <begin position="13"/>
        <end position="255"/>
    </location>
</feature>
<feature type="binding site" evidence="3">
    <location>
        <position position="15"/>
    </location>
    <ligand>
        <name>a divalent metal cation</name>
        <dbReference type="ChEBI" id="CHEBI:60240"/>
    </ligand>
</feature>
<dbReference type="GO" id="GO:0005509">
    <property type="term" value="F:calcium ion binding"/>
    <property type="evidence" value="ECO:0007669"/>
    <property type="project" value="TreeGrafter"/>
</dbReference>
<gene>
    <name evidence="5" type="primary">araB_1</name>
    <name evidence="5" type="ORF">Mame_00194</name>
</gene>
<keyword evidence="3" id="KW-0862">Zinc</keyword>
<comment type="cofactor">
    <cofactor evidence="3">
        <name>Zn(2+)</name>
        <dbReference type="ChEBI" id="CHEBI:29105"/>
    </cofactor>
    <text evidence="3">Binds 1 divalent metal cation per subunit.</text>
</comment>
<comment type="similarity">
    <text evidence="1">Belongs to the SMP-30/CGR1 family.</text>
</comment>
<proteinExistence type="inferred from homology"/>
<feature type="active site" description="Proton donor/acceptor" evidence="2">
    <location>
        <position position="196"/>
    </location>
</feature>
<protein>
    <submittedName>
        <fullName evidence="5">L-arabinolactonase</fullName>
        <ecNumber evidence="5">3.1.1.15</ecNumber>
    </submittedName>
</protein>
<evidence type="ECO:0000313" key="5">
    <source>
        <dbReference type="EMBL" id="AQZ49577.1"/>
    </source>
</evidence>
<name>A0A1U9YVV9_9HYPH</name>
<feature type="binding site" evidence="3">
    <location>
        <position position="146"/>
    </location>
    <ligand>
        <name>a divalent metal cation</name>
        <dbReference type="ChEBI" id="CHEBI:60240"/>
    </ligand>
</feature>
<dbReference type="AlphaFoldDB" id="A0A1U9YVV9"/>
<dbReference type="InterPro" id="IPR005511">
    <property type="entry name" value="SMP-30"/>
</dbReference>
<evidence type="ECO:0000256" key="3">
    <source>
        <dbReference type="PIRSR" id="PIRSR605511-2"/>
    </source>
</evidence>
<keyword evidence="3" id="KW-0479">Metal-binding</keyword>
<dbReference type="GO" id="GO:0050021">
    <property type="term" value="F:L-arabinonolactonase activity"/>
    <property type="evidence" value="ECO:0007669"/>
    <property type="project" value="UniProtKB-EC"/>
</dbReference>
<dbReference type="PANTHER" id="PTHR10907:SF47">
    <property type="entry name" value="REGUCALCIN"/>
    <property type="match status" value="1"/>
</dbReference>
<dbReference type="RefSeq" id="WP_210162220.1">
    <property type="nucleotide sequence ID" value="NZ_AQWH01000003.1"/>
</dbReference>
<dbReference type="Proteomes" id="UP000191135">
    <property type="component" value="Chromosome"/>
</dbReference>
<evidence type="ECO:0000259" key="4">
    <source>
        <dbReference type="Pfam" id="PF08450"/>
    </source>
</evidence>
<dbReference type="Gene3D" id="2.120.10.30">
    <property type="entry name" value="TolB, C-terminal domain"/>
    <property type="match status" value="1"/>
</dbReference>
<dbReference type="InterPro" id="IPR011042">
    <property type="entry name" value="6-blade_b-propeller_TolB-like"/>
</dbReference>
<keyword evidence="5" id="KW-0378">Hydrolase</keyword>
<keyword evidence="6" id="KW-1185">Reference proteome</keyword>
<dbReference type="KEGG" id="mmed:Mame_00194"/>
<dbReference type="STRING" id="1122214.Mame_00194"/>
<reference evidence="5 6" key="1">
    <citation type="submission" date="2017-03" db="EMBL/GenBank/DDBJ databases">
        <title>Foreign affairs: Plasmid Transfer between Roseobacters and Rhizobia.</title>
        <authorList>
            <person name="Bartling P."/>
            <person name="Bunk B."/>
            <person name="Overmann J."/>
            <person name="Brinkmann H."/>
            <person name="Petersen J."/>
        </authorList>
    </citation>
    <scope>NUCLEOTIDE SEQUENCE [LARGE SCALE GENOMIC DNA]</scope>
    <source>
        <strain evidence="5 6">MACL11</strain>
    </source>
</reference>
<evidence type="ECO:0000256" key="2">
    <source>
        <dbReference type="PIRSR" id="PIRSR605511-1"/>
    </source>
</evidence>
<dbReference type="GO" id="GO:0019853">
    <property type="term" value="P:L-ascorbic acid biosynthetic process"/>
    <property type="evidence" value="ECO:0007669"/>
    <property type="project" value="TreeGrafter"/>
</dbReference>
<dbReference type="GO" id="GO:0004341">
    <property type="term" value="F:gluconolactonase activity"/>
    <property type="evidence" value="ECO:0007669"/>
    <property type="project" value="TreeGrafter"/>
</dbReference>
<dbReference type="eggNOG" id="COG3386">
    <property type="taxonomic scope" value="Bacteria"/>
</dbReference>
<dbReference type="EMBL" id="CP020330">
    <property type="protein sequence ID" value="AQZ49577.1"/>
    <property type="molecule type" value="Genomic_DNA"/>
</dbReference>
<dbReference type="SUPFAM" id="SSF63829">
    <property type="entry name" value="Calcium-dependent phosphotriesterase"/>
    <property type="match status" value="1"/>
</dbReference>
<dbReference type="InterPro" id="IPR013658">
    <property type="entry name" value="SGL"/>
</dbReference>
<accession>A0A1U9YVV9</accession>
<evidence type="ECO:0000313" key="6">
    <source>
        <dbReference type="Proteomes" id="UP000191135"/>
    </source>
</evidence>
<dbReference type="PRINTS" id="PR01790">
    <property type="entry name" value="SMP30FAMILY"/>
</dbReference>
<dbReference type="Pfam" id="PF08450">
    <property type="entry name" value="SGL"/>
    <property type="match status" value="1"/>
</dbReference>
<feature type="binding site" evidence="3">
    <location>
        <position position="196"/>
    </location>
    <ligand>
        <name>a divalent metal cation</name>
        <dbReference type="ChEBI" id="CHEBI:60240"/>
    </ligand>
</feature>
<feature type="binding site" evidence="3">
    <location>
        <position position="100"/>
    </location>
    <ligand>
        <name>substrate</name>
    </ligand>
</feature>